<dbReference type="KEGG" id="jeo:JMA_21390"/>
<dbReference type="Pfam" id="PF01812">
    <property type="entry name" value="5-FTHF_cyc-lig"/>
    <property type="match status" value="1"/>
</dbReference>
<dbReference type="BioCyc" id="JESP1508404:G14D9-11394-MONOMER"/>
<dbReference type="AlphaFoldDB" id="A0A0B5AMV0"/>
<dbReference type="Proteomes" id="UP000031449">
    <property type="component" value="Chromosome"/>
</dbReference>
<protein>
    <recommendedName>
        <fullName evidence="5">5-formyltetrahydrofolate cyclo-ligase</fullName>
        <ecNumber evidence="5">6.3.3.2</ecNumber>
    </recommendedName>
</protein>
<keyword evidence="2 4" id="KW-0547">Nucleotide-binding</keyword>
<evidence type="ECO:0000256" key="1">
    <source>
        <dbReference type="ARBA" id="ARBA00010638"/>
    </source>
</evidence>
<comment type="similarity">
    <text evidence="1 5">Belongs to the 5-formyltetrahydrofolate cyclo-ligase family.</text>
</comment>
<dbReference type="EC" id="6.3.3.2" evidence="5"/>
<feature type="binding site" evidence="4">
    <location>
        <position position="54"/>
    </location>
    <ligand>
        <name>substrate</name>
    </ligand>
</feature>
<sequence>MDKKSIRLQMQDQLKNLPEQKKIYYTETIQRKIMAGSEWQQSEVIAITISRGSEIDTIALITAALNQGKKICVPRCEPATKTLFFHYITSLEDAKPSFYGLLEPKAHLPLADKSEIDLVVVPGLAFSRSGYRIGFGGGYYDRFLKDYTGQSISMAYSFQVIHEVFAESFDIPVMKIFTEEELITGSALL</sequence>
<dbReference type="GO" id="GO:0030272">
    <property type="term" value="F:5-formyltetrahydrofolate cyclo-ligase activity"/>
    <property type="evidence" value="ECO:0007669"/>
    <property type="project" value="UniProtKB-EC"/>
</dbReference>
<keyword evidence="3 4" id="KW-0067">ATP-binding</keyword>
<evidence type="ECO:0000313" key="7">
    <source>
        <dbReference type="Proteomes" id="UP000031449"/>
    </source>
</evidence>
<evidence type="ECO:0000256" key="5">
    <source>
        <dbReference type="RuleBase" id="RU361279"/>
    </source>
</evidence>
<dbReference type="InterPro" id="IPR002698">
    <property type="entry name" value="FTHF_cligase"/>
</dbReference>
<evidence type="ECO:0000256" key="2">
    <source>
        <dbReference type="ARBA" id="ARBA00022741"/>
    </source>
</evidence>
<evidence type="ECO:0000313" key="6">
    <source>
        <dbReference type="EMBL" id="AJD91456.1"/>
    </source>
</evidence>
<dbReference type="STRING" id="1508404.JMA_21390"/>
<dbReference type="Gene3D" id="3.40.50.10420">
    <property type="entry name" value="NagB/RpiA/CoA transferase-like"/>
    <property type="match status" value="1"/>
</dbReference>
<dbReference type="GO" id="GO:0005524">
    <property type="term" value="F:ATP binding"/>
    <property type="evidence" value="ECO:0007669"/>
    <property type="project" value="UniProtKB-KW"/>
</dbReference>
<gene>
    <name evidence="6" type="ORF">JMA_21390</name>
</gene>
<proteinExistence type="inferred from homology"/>
<evidence type="ECO:0000256" key="4">
    <source>
        <dbReference type="PIRSR" id="PIRSR006806-1"/>
    </source>
</evidence>
<accession>A0A0B5AMV0</accession>
<feature type="binding site" evidence="4">
    <location>
        <begin position="132"/>
        <end position="140"/>
    </location>
    <ligand>
        <name>ATP</name>
        <dbReference type="ChEBI" id="CHEBI:30616"/>
    </ligand>
</feature>
<dbReference type="PANTHER" id="PTHR23407:SF1">
    <property type="entry name" value="5-FORMYLTETRAHYDROFOLATE CYCLO-LIGASE"/>
    <property type="match status" value="1"/>
</dbReference>
<comment type="catalytic activity">
    <reaction evidence="5">
        <text>(6S)-5-formyl-5,6,7,8-tetrahydrofolate + ATP = (6R)-5,10-methenyltetrahydrofolate + ADP + phosphate</text>
        <dbReference type="Rhea" id="RHEA:10488"/>
        <dbReference type="ChEBI" id="CHEBI:30616"/>
        <dbReference type="ChEBI" id="CHEBI:43474"/>
        <dbReference type="ChEBI" id="CHEBI:57455"/>
        <dbReference type="ChEBI" id="CHEBI:57457"/>
        <dbReference type="ChEBI" id="CHEBI:456216"/>
        <dbReference type="EC" id="6.3.3.2"/>
    </reaction>
</comment>
<keyword evidence="7" id="KW-1185">Reference proteome</keyword>
<feature type="binding site" evidence="4">
    <location>
        <begin position="3"/>
        <end position="7"/>
    </location>
    <ligand>
        <name>ATP</name>
        <dbReference type="ChEBI" id="CHEBI:30616"/>
    </ligand>
</feature>
<dbReference type="GO" id="GO:0035999">
    <property type="term" value="P:tetrahydrofolate interconversion"/>
    <property type="evidence" value="ECO:0007669"/>
    <property type="project" value="TreeGrafter"/>
</dbReference>
<organism evidence="6 7">
    <name type="scientific">Jeotgalibacillus malaysiensis</name>
    <dbReference type="NCBI Taxonomy" id="1508404"/>
    <lineage>
        <taxon>Bacteria</taxon>
        <taxon>Bacillati</taxon>
        <taxon>Bacillota</taxon>
        <taxon>Bacilli</taxon>
        <taxon>Bacillales</taxon>
        <taxon>Caryophanaceae</taxon>
        <taxon>Jeotgalibacillus</taxon>
    </lineage>
</organism>
<dbReference type="HOGENOM" id="CLU_066245_2_2_9"/>
<dbReference type="NCBIfam" id="TIGR02727">
    <property type="entry name" value="MTHFS_bact"/>
    <property type="match status" value="1"/>
</dbReference>
<dbReference type="SUPFAM" id="SSF100950">
    <property type="entry name" value="NagB/RpiA/CoA transferase-like"/>
    <property type="match status" value="1"/>
</dbReference>
<keyword evidence="5" id="KW-0479">Metal-binding</keyword>
<evidence type="ECO:0000256" key="3">
    <source>
        <dbReference type="ARBA" id="ARBA00022840"/>
    </source>
</evidence>
<name>A0A0B5AMV0_9BACL</name>
<dbReference type="InterPro" id="IPR037171">
    <property type="entry name" value="NagB/RpiA_transferase-like"/>
</dbReference>
<dbReference type="PANTHER" id="PTHR23407">
    <property type="entry name" value="ATPASE INHIBITOR/5-FORMYLTETRAHYDROFOLATE CYCLO-LIGASE"/>
    <property type="match status" value="1"/>
</dbReference>
<dbReference type="GO" id="GO:0009396">
    <property type="term" value="P:folic acid-containing compound biosynthetic process"/>
    <property type="evidence" value="ECO:0007669"/>
    <property type="project" value="TreeGrafter"/>
</dbReference>
<keyword evidence="5" id="KW-0460">Magnesium</keyword>
<dbReference type="GO" id="GO:0046872">
    <property type="term" value="F:metal ion binding"/>
    <property type="evidence" value="ECO:0007669"/>
    <property type="project" value="UniProtKB-KW"/>
</dbReference>
<dbReference type="PIRSF" id="PIRSF006806">
    <property type="entry name" value="FTHF_cligase"/>
    <property type="match status" value="1"/>
</dbReference>
<dbReference type="EMBL" id="CP009416">
    <property type="protein sequence ID" value="AJD91456.1"/>
    <property type="molecule type" value="Genomic_DNA"/>
</dbReference>
<reference evidence="6 7" key="1">
    <citation type="submission" date="2014-08" db="EMBL/GenBank/DDBJ databases">
        <title>Complete genome of a marine bacteria Jeotgalibacillus malaysiensis.</title>
        <authorList>
            <person name="Yaakop A.S."/>
            <person name="Chan K.-G."/>
            <person name="Goh K.M."/>
        </authorList>
    </citation>
    <scope>NUCLEOTIDE SEQUENCE [LARGE SCALE GENOMIC DNA]</scope>
    <source>
        <strain evidence="6 7">D5</strain>
    </source>
</reference>
<feature type="binding site" evidence="4">
    <location>
        <position position="49"/>
    </location>
    <ligand>
        <name>substrate</name>
    </ligand>
</feature>
<dbReference type="InterPro" id="IPR024185">
    <property type="entry name" value="FTHF_cligase-like_sf"/>
</dbReference>
<comment type="cofactor">
    <cofactor evidence="5">
        <name>Mg(2+)</name>
        <dbReference type="ChEBI" id="CHEBI:18420"/>
    </cofactor>
</comment>